<dbReference type="InterPro" id="IPR012337">
    <property type="entry name" value="RNaseH-like_sf"/>
</dbReference>
<dbReference type="EMBL" id="LR899014">
    <property type="protein sequence ID" value="CAD7092373.1"/>
    <property type="molecule type" value="Genomic_DNA"/>
</dbReference>
<keyword evidence="4" id="KW-0862">Zinc</keyword>
<dbReference type="GO" id="GO:0005634">
    <property type="term" value="C:nucleus"/>
    <property type="evidence" value="ECO:0007669"/>
    <property type="project" value="UniProtKB-SubCell"/>
</dbReference>
<evidence type="ECO:0000313" key="8">
    <source>
        <dbReference type="Proteomes" id="UP000594454"/>
    </source>
</evidence>
<evidence type="ECO:0000313" key="7">
    <source>
        <dbReference type="EMBL" id="CAD7092373.1"/>
    </source>
</evidence>
<evidence type="ECO:0000256" key="6">
    <source>
        <dbReference type="SAM" id="MobiDB-lite"/>
    </source>
</evidence>
<name>A0A7R8Z1W3_HERIL</name>
<dbReference type="OrthoDB" id="8051606at2759"/>
<evidence type="ECO:0000256" key="2">
    <source>
        <dbReference type="ARBA" id="ARBA00022723"/>
    </source>
</evidence>
<feature type="region of interest" description="Disordered" evidence="6">
    <location>
        <begin position="126"/>
        <end position="146"/>
    </location>
</feature>
<keyword evidence="3" id="KW-0863">Zinc-finger</keyword>
<dbReference type="PANTHER" id="PTHR46481">
    <property type="entry name" value="ZINC FINGER BED DOMAIN-CONTAINING PROTEIN 4"/>
    <property type="match status" value="1"/>
</dbReference>
<sequence>MRGRPQHDFWEKGHFELIKTENSRILARCLICSRVLKNTARSRLIIHRKACPGADIKIDESNLEISKDESHIEPEGDVEMESISNIVNGENEVIRTADQSDEGEEYESIQVFLDNNSDEICISPEFQAEKPGSSTPSNSQSPAHETKKIKLVRVSSAASASTCNLEDIHLAFTELFISSNIPFKTLNSVYLKRFLAKLNRNYKPPTLKELTTTYLDKIHEKFNARVPCEEQDAVLLLSGWKDFSDTSKCLVACLYLKAQNESQDTRVFLNTWDLDVDFIGDDSDIQTKVIQESYKLAKEFYNANIFAVISDNLQLEIGSVEIPLWHSVCHSYLAGCLAEDIIDQDDVKFVKQILQEVKNKDIELKILEAGGSRILLPSEKRYCTYRDSFRCFITNNPIVQDFLERENIDIHYTIRSAICNESFLKKIETYLNVIEPLCELIYLSQKRNTTLAEIAEKWMELSFPSEFQEHLEKRRAQALTPVAMSANFMHPSYRGRKFNSEQMKMVEYFLLEALDSPGLDQLLLFKRNEDVFKILAVKKVISYDTFWSMAERMCPELATFAKRLLCIPASVSYVDKIFSNWSGAHSSARNLLGMDLYRKLTKAHFELNLADNSSS</sequence>
<dbReference type="InParanoid" id="A0A7R8Z1W3"/>
<dbReference type="AlphaFoldDB" id="A0A7R8Z1W3"/>
<dbReference type="PANTHER" id="PTHR46481:SF10">
    <property type="entry name" value="ZINC FINGER BED DOMAIN-CONTAINING PROTEIN 39"/>
    <property type="match status" value="1"/>
</dbReference>
<dbReference type="GO" id="GO:0008270">
    <property type="term" value="F:zinc ion binding"/>
    <property type="evidence" value="ECO:0007669"/>
    <property type="project" value="UniProtKB-KW"/>
</dbReference>
<keyword evidence="2" id="KW-0479">Metal-binding</keyword>
<comment type="subcellular location">
    <subcellularLocation>
        <location evidence="1">Nucleus</location>
    </subcellularLocation>
</comment>
<evidence type="ECO:0008006" key="9">
    <source>
        <dbReference type="Google" id="ProtNLM"/>
    </source>
</evidence>
<keyword evidence="5" id="KW-0539">Nucleus</keyword>
<dbReference type="SUPFAM" id="SSF53098">
    <property type="entry name" value="Ribonuclease H-like"/>
    <property type="match status" value="1"/>
</dbReference>
<feature type="compositionally biased region" description="Polar residues" evidence="6">
    <location>
        <begin position="132"/>
        <end position="143"/>
    </location>
</feature>
<proteinExistence type="predicted"/>
<protein>
    <recommendedName>
        <fullName evidence="9">HAT C-terminal dimerisation domain-containing protein</fullName>
    </recommendedName>
</protein>
<gene>
    <name evidence="7" type="ORF">HERILL_LOCUS14733</name>
</gene>
<reference evidence="7 8" key="1">
    <citation type="submission" date="2020-11" db="EMBL/GenBank/DDBJ databases">
        <authorList>
            <person name="Wallbank WR R."/>
            <person name="Pardo Diaz C."/>
            <person name="Kozak K."/>
            <person name="Martin S."/>
            <person name="Jiggins C."/>
            <person name="Moest M."/>
            <person name="Warren A I."/>
            <person name="Generalovic N T."/>
            <person name="Byers J.R.P. K."/>
            <person name="Montejo-Kovacevich G."/>
            <person name="Yen C E."/>
        </authorList>
    </citation>
    <scope>NUCLEOTIDE SEQUENCE [LARGE SCALE GENOMIC DNA]</scope>
</reference>
<evidence type="ECO:0000256" key="4">
    <source>
        <dbReference type="ARBA" id="ARBA00022833"/>
    </source>
</evidence>
<accession>A0A7R8Z1W3</accession>
<evidence type="ECO:0000256" key="1">
    <source>
        <dbReference type="ARBA" id="ARBA00004123"/>
    </source>
</evidence>
<keyword evidence="8" id="KW-1185">Reference proteome</keyword>
<dbReference type="Proteomes" id="UP000594454">
    <property type="component" value="Chromosome 6"/>
</dbReference>
<evidence type="ECO:0000256" key="5">
    <source>
        <dbReference type="ARBA" id="ARBA00023242"/>
    </source>
</evidence>
<organism evidence="7 8">
    <name type="scientific">Hermetia illucens</name>
    <name type="common">Black soldier fly</name>
    <dbReference type="NCBI Taxonomy" id="343691"/>
    <lineage>
        <taxon>Eukaryota</taxon>
        <taxon>Metazoa</taxon>
        <taxon>Ecdysozoa</taxon>
        <taxon>Arthropoda</taxon>
        <taxon>Hexapoda</taxon>
        <taxon>Insecta</taxon>
        <taxon>Pterygota</taxon>
        <taxon>Neoptera</taxon>
        <taxon>Endopterygota</taxon>
        <taxon>Diptera</taxon>
        <taxon>Brachycera</taxon>
        <taxon>Stratiomyomorpha</taxon>
        <taxon>Stratiomyidae</taxon>
        <taxon>Hermetiinae</taxon>
        <taxon>Hermetia</taxon>
    </lineage>
</organism>
<evidence type="ECO:0000256" key="3">
    <source>
        <dbReference type="ARBA" id="ARBA00022771"/>
    </source>
</evidence>
<dbReference type="InterPro" id="IPR052035">
    <property type="entry name" value="ZnF_BED_domain_contain"/>
</dbReference>